<keyword evidence="1" id="KW-0614">Plasmid</keyword>
<dbReference type="EMBL" id="LT984809">
    <property type="protein sequence ID" value="SPD49248.1"/>
    <property type="molecule type" value="Genomic_DNA"/>
</dbReference>
<gene>
    <name evidence="1" type="ORF">CBM2612_P0593</name>
</gene>
<sequence length="115" mass="13236">MRRWSPEGKCRRCRRQDAHVHGCSTEGWIGEGAVTKREPRRYEFITLRESLLVHVTNSTFRSLMDTSRIQSLHRGATQRATSQSISMVDIDRFQDPVSRVAKSLAILFNQSSTRT</sequence>
<geneLocation type="plasmid" evidence="1">
    <name>I</name>
</geneLocation>
<reference evidence="1" key="1">
    <citation type="submission" date="2018-01" db="EMBL/GenBank/DDBJ databases">
        <authorList>
            <person name="Gaut B.S."/>
            <person name="Morton B.R."/>
            <person name="Clegg M.T."/>
            <person name="Duvall M.R."/>
        </authorList>
    </citation>
    <scope>NUCLEOTIDE SEQUENCE</scope>
    <source>
        <strain evidence="1">Cupriavidus taiwanensis STM 8555</strain>
    </source>
</reference>
<evidence type="ECO:0008006" key="2">
    <source>
        <dbReference type="Google" id="ProtNLM"/>
    </source>
</evidence>
<accession>A0A375HEF3</accession>
<protein>
    <recommendedName>
        <fullName evidence="2">Cyclic nucleotide-binding domain-containing protein</fullName>
    </recommendedName>
</protein>
<organism evidence="1">
    <name type="scientific">Cupriavidus taiwanensis</name>
    <dbReference type="NCBI Taxonomy" id="164546"/>
    <lineage>
        <taxon>Bacteria</taxon>
        <taxon>Pseudomonadati</taxon>
        <taxon>Pseudomonadota</taxon>
        <taxon>Betaproteobacteria</taxon>
        <taxon>Burkholderiales</taxon>
        <taxon>Burkholderiaceae</taxon>
        <taxon>Cupriavidus</taxon>
    </lineage>
</organism>
<dbReference type="AlphaFoldDB" id="A0A375HEF3"/>
<evidence type="ECO:0000313" key="1">
    <source>
        <dbReference type="EMBL" id="SPD49248.1"/>
    </source>
</evidence>
<name>A0A375HEF3_9BURK</name>
<proteinExistence type="predicted"/>